<reference evidence="4 6" key="1">
    <citation type="submission" date="2019-12" db="EMBL/GenBank/DDBJ databases">
        <title>Whole genome shotgun sequence of Streptomyces libani subsp. libani NBRC 13452.</title>
        <authorList>
            <person name="Ichikawa N."/>
            <person name="Kimura A."/>
            <person name="Kitahashi Y."/>
            <person name="Komaki H."/>
            <person name="Tamura T."/>
        </authorList>
    </citation>
    <scope>NUCLEOTIDE SEQUENCE [LARGE SCALE GENOMIC DNA]</scope>
    <source>
        <strain evidence="4 6">NBRC 13452</strain>
    </source>
</reference>
<gene>
    <name evidence="4" type="ORF">Sliba_41030</name>
    <name evidence="5" type="ORF">STRNI_004490</name>
</gene>
<evidence type="ECO:0000256" key="1">
    <source>
        <dbReference type="SAM" id="MobiDB-lite"/>
    </source>
</evidence>
<dbReference type="PANTHER" id="PTHR46825:SF7">
    <property type="entry name" value="D-ALANYL-D-ALANINE CARBOXYPEPTIDASE"/>
    <property type="match status" value="1"/>
</dbReference>
<name>A0A640TK93_STRNI</name>
<feature type="signal peptide" evidence="2">
    <location>
        <begin position="1"/>
        <end position="33"/>
    </location>
</feature>
<dbReference type="EMBL" id="CP114203">
    <property type="protein sequence ID" value="WAU06041.1"/>
    <property type="molecule type" value="Genomic_DNA"/>
</dbReference>
<feature type="chain" id="PRO_5045018856" evidence="2">
    <location>
        <begin position="34"/>
        <end position="457"/>
    </location>
</feature>
<dbReference type="InterPro" id="IPR012338">
    <property type="entry name" value="Beta-lactam/transpept-like"/>
</dbReference>
<dbReference type="InterPro" id="IPR001466">
    <property type="entry name" value="Beta-lactam-related"/>
</dbReference>
<dbReference type="Pfam" id="PF00144">
    <property type="entry name" value="Beta-lactamase"/>
    <property type="match status" value="1"/>
</dbReference>
<dbReference type="GeneID" id="301333651"/>
<sequence length="457" mass="48748">MPQPRPARRRTRVASTATAVLLSLTAAAVPAQAATAPAPGAHAAAGTTAHPGHLDHKALDEKLAAVHTAGMYGSYAAVREGRDAWRGAAGVADIATKRPVGPQMRQRVGSITKALTSVAVLQQVGAGRIDLDDPIARYLPDLVPGERGRQITVRMLLNHTSGIADYIPGAFPSLLKGSTESIDANRHRHFDPEELVRFGLQAPPTGKPGEKWSYANTNYVIAGMLLQKVTGENPEEYITRNVIRKAGLKHTYFPASARISGPHSKMYESFFGLITPARDYSTYDLSWAGTAGALVATMEDVNDFYRALLTGKLLAPAELRQMQTTVEAKDEKGDVLMHYGLGIAAIDTVCGRFWGHTGSVWGAETVTYSTPDGKRQMTIGFNRAKYQQVDATGHIKPGPIDAAIGAFQAKAMCDNDVPAEPGTEPGPSAPPATPAPKTLAEQPLPLTQPRTLVSPGR</sequence>
<dbReference type="Proteomes" id="UP000429552">
    <property type="component" value="Unassembled WGS sequence"/>
</dbReference>
<dbReference type="AlphaFoldDB" id="A0A640TK93"/>
<evidence type="ECO:0000313" key="4">
    <source>
        <dbReference type="EMBL" id="GFE23650.1"/>
    </source>
</evidence>
<dbReference type="SUPFAM" id="SSF56601">
    <property type="entry name" value="beta-lactamase/transpeptidase-like"/>
    <property type="match status" value="1"/>
</dbReference>
<evidence type="ECO:0000259" key="3">
    <source>
        <dbReference type="Pfam" id="PF00144"/>
    </source>
</evidence>
<dbReference type="RefSeq" id="WP_229838137.1">
    <property type="nucleotide sequence ID" value="NZ_BLIP01000001.1"/>
</dbReference>
<feature type="region of interest" description="Disordered" evidence="1">
    <location>
        <begin position="415"/>
        <end position="457"/>
    </location>
</feature>
<feature type="domain" description="Beta-lactamase-related" evidence="3">
    <location>
        <begin position="67"/>
        <end position="386"/>
    </location>
</feature>
<proteinExistence type="predicted"/>
<evidence type="ECO:0000313" key="6">
    <source>
        <dbReference type="Proteomes" id="UP000429552"/>
    </source>
</evidence>
<dbReference type="Proteomes" id="UP001210169">
    <property type="component" value="Chromosome"/>
</dbReference>
<accession>A0A640TK93</accession>
<organism evidence="4 6">
    <name type="scientific">Streptomyces nigrescens</name>
    <dbReference type="NCBI Taxonomy" id="1920"/>
    <lineage>
        <taxon>Bacteria</taxon>
        <taxon>Bacillati</taxon>
        <taxon>Actinomycetota</taxon>
        <taxon>Actinomycetes</taxon>
        <taxon>Kitasatosporales</taxon>
        <taxon>Streptomycetaceae</taxon>
        <taxon>Streptomyces</taxon>
    </lineage>
</organism>
<evidence type="ECO:0000256" key="2">
    <source>
        <dbReference type="SAM" id="SignalP"/>
    </source>
</evidence>
<dbReference type="EMBL" id="BLIP01000001">
    <property type="protein sequence ID" value="GFE23650.1"/>
    <property type="molecule type" value="Genomic_DNA"/>
</dbReference>
<dbReference type="GO" id="GO:0016787">
    <property type="term" value="F:hydrolase activity"/>
    <property type="evidence" value="ECO:0007669"/>
    <property type="project" value="UniProtKB-KW"/>
</dbReference>
<keyword evidence="2" id="KW-0732">Signal</keyword>
<keyword evidence="7" id="KW-1185">Reference proteome</keyword>
<dbReference type="InterPro" id="IPR050491">
    <property type="entry name" value="AmpC-like"/>
</dbReference>
<protein>
    <submittedName>
        <fullName evidence="5">Beta-lactamase family protein</fullName>
    </submittedName>
    <submittedName>
        <fullName evidence="4">Hydrolase</fullName>
    </submittedName>
</protein>
<evidence type="ECO:0000313" key="7">
    <source>
        <dbReference type="Proteomes" id="UP001210169"/>
    </source>
</evidence>
<dbReference type="PANTHER" id="PTHR46825">
    <property type="entry name" value="D-ALANYL-D-ALANINE-CARBOXYPEPTIDASE/ENDOPEPTIDASE AMPH"/>
    <property type="match status" value="1"/>
</dbReference>
<reference evidence="5 7" key="2">
    <citation type="submission" date="2022-12" db="EMBL/GenBank/DDBJ databases">
        <authorList>
            <person name="Ruckert C."/>
            <person name="Busche T."/>
            <person name="Kalinowski J."/>
            <person name="Wittmann C."/>
        </authorList>
    </citation>
    <scope>NUCLEOTIDE SEQUENCE [LARGE SCALE GENOMIC DNA]</scope>
    <source>
        <strain evidence="5 7">DSM 40276</strain>
    </source>
</reference>
<keyword evidence="4" id="KW-0378">Hydrolase</keyword>
<dbReference type="PROSITE" id="PS51318">
    <property type="entry name" value="TAT"/>
    <property type="match status" value="1"/>
</dbReference>
<dbReference type="Gene3D" id="3.40.710.10">
    <property type="entry name" value="DD-peptidase/beta-lactamase superfamily"/>
    <property type="match status" value="1"/>
</dbReference>
<evidence type="ECO:0000313" key="5">
    <source>
        <dbReference type="EMBL" id="WAU06041.1"/>
    </source>
</evidence>
<dbReference type="InterPro" id="IPR006311">
    <property type="entry name" value="TAT_signal"/>
</dbReference>